<protein>
    <submittedName>
        <fullName evidence="1">SapC family protein</fullName>
    </submittedName>
</protein>
<name>A0ABV8UEZ6_9PROT</name>
<dbReference type="Proteomes" id="UP001595776">
    <property type="component" value="Unassembled WGS sequence"/>
</dbReference>
<reference evidence="2" key="1">
    <citation type="journal article" date="2019" name="Int. J. Syst. Evol. Microbiol.">
        <title>The Global Catalogue of Microorganisms (GCM) 10K type strain sequencing project: providing services to taxonomists for standard genome sequencing and annotation.</title>
        <authorList>
            <consortium name="The Broad Institute Genomics Platform"/>
            <consortium name="The Broad Institute Genome Sequencing Center for Infectious Disease"/>
            <person name="Wu L."/>
            <person name="Ma J."/>
        </authorList>
    </citation>
    <scope>NUCLEOTIDE SEQUENCE [LARGE SCALE GENOMIC DNA]</scope>
    <source>
        <strain evidence="2">CGMCC 1.15304</strain>
    </source>
</reference>
<evidence type="ECO:0000313" key="2">
    <source>
        <dbReference type="Proteomes" id="UP001595776"/>
    </source>
</evidence>
<organism evidence="1 2">
    <name type="scientific">Kordiimonas lipolytica</name>
    <dbReference type="NCBI Taxonomy" id="1662421"/>
    <lineage>
        <taxon>Bacteria</taxon>
        <taxon>Pseudomonadati</taxon>
        <taxon>Pseudomonadota</taxon>
        <taxon>Alphaproteobacteria</taxon>
        <taxon>Kordiimonadales</taxon>
        <taxon>Kordiimonadaceae</taxon>
        <taxon>Kordiimonas</taxon>
    </lineage>
</organism>
<sequence>MTNLVALSVEQHADLKVNDNVGFDHVSNQHVVPIVAHEFTQVASDVPVVFVKHAETGQFQPVAMLGLQPGENLLVKDGKWQGMYIPGIIATFPFRLMPADQDQQQLVLALDTDAKQVGTDEGMALFQDGAESEYLANRKNAITAYFEHSQVTQGFVQLLSELDLLVERNLTVEVGDQKINLNGLYLVDEQKLNELDDEKFLDLRKRGVLAVIYAHLNSISQIRRLGKLKSEQGEAAA</sequence>
<dbReference type="Pfam" id="PF07277">
    <property type="entry name" value="SapC"/>
    <property type="match status" value="1"/>
</dbReference>
<dbReference type="InterPro" id="IPR010836">
    <property type="entry name" value="SapC"/>
</dbReference>
<evidence type="ECO:0000313" key="1">
    <source>
        <dbReference type="EMBL" id="MFC4349440.1"/>
    </source>
</evidence>
<proteinExistence type="predicted"/>
<dbReference type="RefSeq" id="WP_068146503.1">
    <property type="nucleotide sequence ID" value="NZ_JBHSCR010000017.1"/>
</dbReference>
<accession>A0ABV8UEZ6</accession>
<keyword evidence="2" id="KW-1185">Reference proteome</keyword>
<gene>
    <name evidence="1" type="ORF">ACFO5Q_16425</name>
</gene>
<dbReference type="EMBL" id="JBHSCR010000017">
    <property type="protein sequence ID" value="MFC4349440.1"/>
    <property type="molecule type" value="Genomic_DNA"/>
</dbReference>
<comment type="caution">
    <text evidence="1">The sequence shown here is derived from an EMBL/GenBank/DDBJ whole genome shotgun (WGS) entry which is preliminary data.</text>
</comment>